<dbReference type="SUPFAM" id="SSF51905">
    <property type="entry name" value="FAD/NAD(P)-binding domain"/>
    <property type="match status" value="1"/>
</dbReference>
<comment type="caution">
    <text evidence="5">The sequence shown here is derived from an EMBL/GenBank/DDBJ whole genome shotgun (WGS) entry which is preliminary data.</text>
</comment>
<reference evidence="5 6" key="1">
    <citation type="journal article" date="2019" name="Int. J. Syst. Evol. Microbiol.">
        <title>The Global Catalogue of Microorganisms (GCM) 10K type strain sequencing project: providing services to taxonomists for standard genome sequencing and annotation.</title>
        <authorList>
            <consortium name="The Broad Institute Genomics Platform"/>
            <consortium name="The Broad Institute Genome Sequencing Center for Infectious Disease"/>
            <person name="Wu L."/>
            <person name="Ma J."/>
        </authorList>
    </citation>
    <scope>NUCLEOTIDE SEQUENCE [LARGE SCALE GENOMIC DNA]</scope>
    <source>
        <strain evidence="5 6">JCM 9383</strain>
    </source>
</reference>
<evidence type="ECO:0000313" key="6">
    <source>
        <dbReference type="Proteomes" id="UP001500979"/>
    </source>
</evidence>
<evidence type="ECO:0000256" key="3">
    <source>
        <dbReference type="ARBA" id="ARBA00022827"/>
    </source>
</evidence>
<dbReference type="RefSeq" id="WP_344678544.1">
    <property type="nucleotide sequence ID" value="NZ_BAAAUX010000006.1"/>
</dbReference>
<protein>
    <submittedName>
        <fullName evidence="5">FAD-dependent monooxygenase</fullName>
    </submittedName>
</protein>
<evidence type="ECO:0000256" key="1">
    <source>
        <dbReference type="ARBA" id="ARBA00001974"/>
    </source>
</evidence>
<dbReference type="Gene3D" id="3.30.70.2450">
    <property type="match status" value="1"/>
</dbReference>
<keyword evidence="2" id="KW-0285">Flavoprotein</keyword>
<keyword evidence="5" id="KW-0503">Monooxygenase</keyword>
<proteinExistence type="predicted"/>
<keyword evidence="3" id="KW-0274">FAD</keyword>
<feature type="domain" description="FAD-binding" evidence="4">
    <location>
        <begin position="3"/>
        <end position="339"/>
    </location>
</feature>
<dbReference type="EMBL" id="BAAAUX010000006">
    <property type="protein sequence ID" value="GAA2780844.1"/>
    <property type="molecule type" value="Genomic_DNA"/>
</dbReference>
<keyword evidence="5" id="KW-0560">Oxidoreductase</keyword>
<dbReference type="InterPro" id="IPR002938">
    <property type="entry name" value="FAD-bd"/>
</dbReference>
<dbReference type="InterPro" id="IPR036188">
    <property type="entry name" value="FAD/NAD-bd_sf"/>
</dbReference>
<dbReference type="PRINTS" id="PR00420">
    <property type="entry name" value="RNGMNOXGNASE"/>
</dbReference>
<sequence>MGVLVAGAGPAGLALACGLRQHGTAVRVVDRAAGPATTSRANILHARGVEVLNRLGALGDLRERSVAAMRLTMHLDGSPVATIRFGEVEGAQLSALLVSQAEIEAELRRRLAELGVEVEWDSAVVDAVQDADGVTATLSTGETVRTGWLAGCDGAHSRVRELAGIGFPGVPLADQWLLADVHADWDRDRSGSAGWLHRDGLFVAMPMREPGGRDDLWRLMCDVPLSGNRLGDGEIVDRMRRLLVERTGQAGVRIRDAKWVSSFRIHRRLAETYRNGRVLLAGDAAHIHSPFGGQGMNTGIGDAENLAWKLALVVDGTASPALLDTYEAERRPLAEEVLRGTTFNTKVLLGGGAVTRFARDRVLTPLLKLPAVQRAGTNIASQLLVSYRRGPLGSGRGPRPRPGDRVRDFECLRDGARTRLHTELRGHWAVVGHASAELLGEHVVALEPTGSGDVLLVRPDGHLAWRGRNPADLERWLRSALTAGITR</sequence>
<dbReference type="Gene3D" id="3.50.50.60">
    <property type="entry name" value="FAD/NAD(P)-binding domain"/>
    <property type="match status" value="1"/>
</dbReference>
<dbReference type="PANTHER" id="PTHR43004">
    <property type="entry name" value="TRK SYSTEM POTASSIUM UPTAKE PROTEIN"/>
    <property type="match status" value="1"/>
</dbReference>
<comment type="cofactor">
    <cofactor evidence="1">
        <name>FAD</name>
        <dbReference type="ChEBI" id="CHEBI:57692"/>
    </cofactor>
</comment>
<accession>A0ABN3V6S0</accession>
<evidence type="ECO:0000256" key="2">
    <source>
        <dbReference type="ARBA" id="ARBA00022630"/>
    </source>
</evidence>
<evidence type="ECO:0000259" key="4">
    <source>
        <dbReference type="Pfam" id="PF01494"/>
    </source>
</evidence>
<dbReference type="Proteomes" id="UP001500979">
    <property type="component" value="Unassembled WGS sequence"/>
</dbReference>
<dbReference type="PANTHER" id="PTHR43004:SF19">
    <property type="entry name" value="BINDING MONOOXYGENASE, PUTATIVE (JCVI)-RELATED"/>
    <property type="match status" value="1"/>
</dbReference>
<dbReference type="GO" id="GO:0004497">
    <property type="term" value="F:monooxygenase activity"/>
    <property type="evidence" value="ECO:0007669"/>
    <property type="project" value="UniProtKB-KW"/>
</dbReference>
<dbReference type="Gene3D" id="3.40.30.120">
    <property type="match status" value="1"/>
</dbReference>
<name>A0ABN3V6S0_9PSEU</name>
<gene>
    <name evidence="5" type="ORF">GCM10010470_13350</name>
</gene>
<evidence type="ECO:0000313" key="5">
    <source>
        <dbReference type="EMBL" id="GAA2780844.1"/>
    </source>
</evidence>
<organism evidence="5 6">
    <name type="scientific">Saccharopolyspora taberi</name>
    <dbReference type="NCBI Taxonomy" id="60895"/>
    <lineage>
        <taxon>Bacteria</taxon>
        <taxon>Bacillati</taxon>
        <taxon>Actinomycetota</taxon>
        <taxon>Actinomycetes</taxon>
        <taxon>Pseudonocardiales</taxon>
        <taxon>Pseudonocardiaceae</taxon>
        <taxon>Saccharopolyspora</taxon>
    </lineage>
</organism>
<dbReference type="Pfam" id="PF01494">
    <property type="entry name" value="FAD_binding_3"/>
    <property type="match status" value="1"/>
</dbReference>
<dbReference type="InterPro" id="IPR050641">
    <property type="entry name" value="RIFMO-like"/>
</dbReference>
<keyword evidence="6" id="KW-1185">Reference proteome</keyword>